<accession>A0ABD2MSF3</accession>
<dbReference type="AlphaFoldDB" id="A0ABD2MSF3"/>
<sequence length="176" mass="20603">MRMSPADRMFRLLMNLLIHRKYWNLRKFCRENLRVKLLIKVKLILMRMKYKIKKNGSLYLTRNVTLVQRQSCTGASATNKKPSFQGAVKKYWLYVERIAESDVFIEAIKDYLGDVGENIDVKKLDTKGSNSAFSIRVTSEDVFNTVSEDFWPEGVLIREFSFRNFFQKGSASRNPI</sequence>
<comment type="caution">
    <text evidence="1">The sequence shown here is derived from an EMBL/GenBank/DDBJ whole genome shotgun (WGS) entry which is preliminary data.</text>
</comment>
<dbReference type="EMBL" id="JABFTP020000021">
    <property type="protein sequence ID" value="KAL3269379.1"/>
    <property type="molecule type" value="Genomic_DNA"/>
</dbReference>
<evidence type="ECO:0000313" key="1">
    <source>
        <dbReference type="EMBL" id="KAL3269379.1"/>
    </source>
</evidence>
<reference evidence="1 2" key="1">
    <citation type="journal article" date="2021" name="BMC Biol.">
        <title>Horizontally acquired antibacterial genes associated with adaptive radiation of ladybird beetles.</title>
        <authorList>
            <person name="Li H.S."/>
            <person name="Tang X.F."/>
            <person name="Huang Y.H."/>
            <person name="Xu Z.Y."/>
            <person name="Chen M.L."/>
            <person name="Du X.Y."/>
            <person name="Qiu B.Y."/>
            <person name="Chen P.T."/>
            <person name="Zhang W."/>
            <person name="Slipinski A."/>
            <person name="Escalona H.E."/>
            <person name="Waterhouse R.M."/>
            <person name="Zwick A."/>
            <person name="Pang H."/>
        </authorList>
    </citation>
    <scope>NUCLEOTIDE SEQUENCE [LARGE SCALE GENOMIC DNA]</scope>
    <source>
        <strain evidence="1">SYSU2018</strain>
    </source>
</reference>
<gene>
    <name evidence="1" type="ORF">HHI36_008449</name>
</gene>
<protein>
    <submittedName>
        <fullName evidence="1">Uncharacterized protein</fullName>
    </submittedName>
</protein>
<proteinExistence type="predicted"/>
<keyword evidence="2" id="KW-1185">Reference proteome</keyword>
<organism evidence="1 2">
    <name type="scientific">Cryptolaemus montrouzieri</name>
    <dbReference type="NCBI Taxonomy" id="559131"/>
    <lineage>
        <taxon>Eukaryota</taxon>
        <taxon>Metazoa</taxon>
        <taxon>Ecdysozoa</taxon>
        <taxon>Arthropoda</taxon>
        <taxon>Hexapoda</taxon>
        <taxon>Insecta</taxon>
        <taxon>Pterygota</taxon>
        <taxon>Neoptera</taxon>
        <taxon>Endopterygota</taxon>
        <taxon>Coleoptera</taxon>
        <taxon>Polyphaga</taxon>
        <taxon>Cucujiformia</taxon>
        <taxon>Coccinelloidea</taxon>
        <taxon>Coccinellidae</taxon>
        <taxon>Scymninae</taxon>
        <taxon>Scymnini</taxon>
        <taxon>Cryptolaemus</taxon>
    </lineage>
</organism>
<name>A0ABD2MSF3_9CUCU</name>
<dbReference type="Proteomes" id="UP001516400">
    <property type="component" value="Unassembled WGS sequence"/>
</dbReference>
<evidence type="ECO:0000313" key="2">
    <source>
        <dbReference type="Proteomes" id="UP001516400"/>
    </source>
</evidence>